<protein>
    <submittedName>
        <fullName evidence="2">Uncharacterized protein</fullName>
    </submittedName>
</protein>
<gene>
    <name evidence="2" type="ORF">O0I10_012760</name>
</gene>
<organism evidence="2 3">
    <name type="scientific">Lichtheimia ornata</name>
    <dbReference type="NCBI Taxonomy" id="688661"/>
    <lineage>
        <taxon>Eukaryota</taxon>
        <taxon>Fungi</taxon>
        <taxon>Fungi incertae sedis</taxon>
        <taxon>Mucoromycota</taxon>
        <taxon>Mucoromycotina</taxon>
        <taxon>Mucoromycetes</taxon>
        <taxon>Mucorales</taxon>
        <taxon>Lichtheimiaceae</taxon>
        <taxon>Lichtheimia</taxon>
    </lineage>
</organism>
<feature type="compositionally biased region" description="Acidic residues" evidence="1">
    <location>
        <begin position="178"/>
        <end position="193"/>
    </location>
</feature>
<dbReference type="AlphaFoldDB" id="A0AAD7UR86"/>
<dbReference type="RefSeq" id="XP_058336587.1">
    <property type="nucleotide sequence ID" value="XM_058492648.1"/>
</dbReference>
<name>A0AAD7UR86_9FUNG</name>
<comment type="caution">
    <text evidence="2">The sequence shown here is derived from an EMBL/GenBank/DDBJ whole genome shotgun (WGS) entry which is preliminary data.</text>
</comment>
<feature type="compositionally biased region" description="Basic residues" evidence="1">
    <location>
        <begin position="113"/>
        <end position="123"/>
    </location>
</feature>
<reference evidence="2 3" key="1">
    <citation type="submission" date="2023-03" db="EMBL/GenBank/DDBJ databases">
        <title>Genome sequence of Lichtheimia ornata CBS 291.66.</title>
        <authorList>
            <person name="Mohabir J.T."/>
            <person name="Shea T.P."/>
            <person name="Kurbessoian T."/>
            <person name="Berby B."/>
            <person name="Fontaine J."/>
            <person name="Livny J."/>
            <person name="Gnirke A."/>
            <person name="Stajich J.E."/>
            <person name="Cuomo C.A."/>
        </authorList>
    </citation>
    <scope>NUCLEOTIDE SEQUENCE [LARGE SCALE GENOMIC DNA]</scope>
    <source>
        <strain evidence="2">CBS 291.66</strain>
    </source>
</reference>
<dbReference type="EMBL" id="JARTCD010000153">
    <property type="protein sequence ID" value="KAJ8651673.1"/>
    <property type="molecule type" value="Genomic_DNA"/>
</dbReference>
<proteinExistence type="predicted"/>
<feature type="compositionally biased region" description="Basic and acidic residues" evidence="1">
    <location>
        <begin position="8"/>
        <end position="18"/>
    </location>
</feature>
<dbReference type="Proteomes" id="UP001234581">
    <property type="component" value="Unassembled WGS sequence"/>
</dbReference>
<evidence type="ECO:0000313" key="2">
    <source>
        <dbReference type="EMBL" id="KAJ8651673.1"/>
    </source>
</evidence>
<keyword evidence="3" id="KW-1185">Reference proteome</keyword>
<sequence length="348" mass="40854">MISNGPLRHVEHRRENSNRRRATSFNHFARPPAPHYSASSGSSSSRTQATDITPMTTQSHSSFLPEGIPEHNNSMRSLHERMAQLSLETKFKQPSSNDNGDNRPRPSMSQSRLPRRQLVRLSHKTQPQQQQQQQRAAAIVDQTIPRTSKSETTTQRYQVGSRLDPPPYRHNLHSIWVAEEEEEEDNDDDDDEDSHGNHHLDPSHHDQTESYLYQHLHDTFDDILDDQQDHTIEQIIQRLRICLDERQARIDELEARHGGTTDDYKAEFESEKRTLLEKQRDQFETLKLKYRVGLEQIVDQWLSQEEAKQEQWMDQIQKEAEDRVARIETQWKERNSILQQQLAQYKSS</sequence>
<feature type="region of interest" description="Disordered" evidence="1">
    <location>
        <begin position="1"/>
        <end position="72"/>
    </location>
</feature>
<evidence type="ECO:0000256" key="1">
    <source>
        <dbReference type="SAM" id="MobiDB-lite"/>
    </source>
</evidence>
<dbReference type="GeneID" id="83220094"/>
<feature type="region of interest" description="Disordered" evidence="1">
    <location>
        <begin position="89"/>
        <end position="205"/>
    </location>
</feature>
<accession>A0AAD7UR86</accession>
<evidence type="ECO:0000313" key="3">
    <source>
        <dbReference type="Proteomes" id="UP001234581"/>
    </source>
</evidence>
<feature type="compositionally biased region" description="Polar residues" evidence="1">
    <location>
        <begin position="144"/>
        <end position="158"/>
    </location>
</feature>
<feature type="compositionally biased region" description="Polar residues" evidence="1">
    <location>
        <begin position="46"/>
        <end position="62"/>
    </location>
</feature>
<feature type="compositionally biased region" description="Basic and acidic residues" evidence="1">
    <location>
        <begin position="194"/>
        <end position="205"/>
    </location>
</feature>